<dbReference type="PANTHER" id="PTHR32282:SF15">
    <property type="entry name" value="PENICILLIN-BINDING PROTEIN 1C"/>
    <property type="match status" value="1"/>
</dbReference>
<organism evidence="15 16">
    <name type="scientific">Shimia abyssi</name>
    <dbReference type="NCBI Taxonomy" id="1662395"/>
    <lineage>
        <taxon>Bacteria</taxon>
        <taxon>Pseudomonadati</taxon>
        <taxon>Pseudomonadota</taxon>
        <taxon>Alphaproteobacteria</taxon>
        <taxon>Rhodobacterales</taxon>
        <taxon>Roseobacteraceae</taxon>
    </lineage>
</organism>
<dbReference type="NCBIfam" id="TIGR02073">
    <property type="entry name" value="PBP_1c"/>
    <property type="match status" value="1"/>
</dbReference>
<dbReference type="InterPro" id="IPR001264">
    <property type="entry name" value="Glyco_trans_51"/>
</dbReference>
<dbReference type="GO" id="GO:0006508">
    <property type="term" value="P:proteolysis"/>
    <property type="evidence" value="ECO:0007669"/>
    <property type="project" value="UniProtKB-KW"/>
</dbReference>
<feature type="domain" description="Penicillin-binding protein transpeptidase" evidence="12">
    <location>
        <begin position="302"/>
        <end position="513"/>
    </location>
</feature>
<evidence type="ECO:0000259" key="12">
    <source>
        <dbReference type="Pfam" id="PF00905"/>
    </source>
</evidence>
<dbReference type="SUPFAM" id="SSF53955">
    <property type="entry name" value="Lysozyme-like"/>
    <property type="match status" value="1"/>
</dbReference>
<dbReference type="SUPFAM" id="SSF56601">
    <property type="entry name" value="beta-lactamase/transpeptidase-like"/>
    <property type="match status" value="1"/>
</dbReference>
<dbReference type="InterPro" id="IPR036950">
    <property type="entry name" value="PBP_transglycosylase"/>
</dbReference>
<keyword evidence="8" id="KW-0378">Hydrolase</keyword>
<dbReference type="InterPro" id="IPR001460">
    <property type="entry name" value="PCN-bd_Tpept"/>
</dbReference>
<dbReference type="GO" id="GO:0009252">
    <property type="term" value="P:peptidoglycan biosynthetic process"/>
    <property type="evidence" value="ECO:0007669"/>
    <property type="project" value="UniProtKB-UniPathway"/>
</dbReference>
<evidence type="ECO:0000256" key="4">
    <source>
        <dbReference type="ARBA" id="ARBA00022645"/>
    </source>
</evidence>
<dbReference type="Gene3D" id="1.10.3810.10">
    <property type="entry name" value="Biosynthetic peptidoglycan transglycosylase-like"/>
    <property type="match status" value="1"/>
</dbReference>
<comment type="similarity">
    <text evidence="3">In the N-terminal section; belongs to the glycosyltransferase 51 family.</text>
</comment>
<dbReference type="GO" id="GO:0008658">
    <property type="term" value="F:penicillin binding"/>
    <property type="evidence" value="ECO:0007669"/>
    <property type="project" value="InterPro"/>
</dbReference>
<dbReference type="Pfam" id="PF00912">
    <property type="entry name" value="Transgly"/>
    <property type="match status" value="1"/>
</dbReference>
<evidence type="ECO:0000313" key="15">
    <source>
        <dbReference type="EMBL" id="PSL19106.1"/>
    </source>
</evidence>
<evidence type="ECO:0000256" key="3">
    <source>
        <dbReference type="ARBA" id="ARBA00007739"/>
    </source>
</evidence>
<dbReference type="UniPathway" id="UPA00219"/>
<protein>
    <recommendedName>
        <fullName evidence="10">peptidoglycan glycosyltransferase</fullName>
        <ecNumber evidence="10">2.4.99.28</ecNumber>
    </recommendedName>
</protein>
<comment type="catalytic activity">
    <reaction evidence="11">
        <text>[GlcNAc-(1-&gt;4)-Mur2Ac(oyl-L-Ala-gamma-D-Glu-L-Lys-D-Ala-D-Ala)](n)-di-trans,octa-cis-undecaprenyl diphosphate + beta-D-GlcNAc-(1-&gt;4)-Mur2Ac(oyl-L-Ala-gamma-D-Glu-L-Lys-D-Ala-D-Ala)-di-trans,octa-cis-undecaprenyl diphosphate = [GlcNAc-(1-&gt;4)-Mur2Ac(oyl-L-Ala-gamma-D-Glu-L-Lys-D-Ala-D-Ala)](n+1)-di-trans,octa-cis-undecaprenyl diphosphate + di-trans,octa-cis-undecaprenyl diphosphate + H(+)</text>
        <dbReference type="Rhea" id="RHEA:23708"/>
        <dbReference type="Rhea" id="RHEA-COMP:9602"/>
        <dbReference type="Rhea" id="RHEA-COMP:9603"/>
        <dbReference type="ChEBI" id="CHEBI:15378"/>
        <dbReference type="ChEBI" id="CHEBI:58405"/>
        <dbReference type="ChEBI" id="CHEBI:60033"/>
        <dbReference type="ChEBI" id="CHEBI:78435"/>
        <dbReference type="EC" id="2.4.99.28"/>
    </reaction>
</comment>
<dbReference type="Pfam" id="PF06832">
    <property type="entry name" value="BiPBP_C"/>
    <property type="match status" value="1"/>
</dbReference>
<evidence type="ECO:0000256" key="6">
    <source>
        <dbReference type="ARBA" id="ARBA00022676"/>
    </source>
</evidence>
<comment type="pathway">
    <text evidence="1">Cell wall biogenesis; peptidoglycan biosynthesis.</text>
</comment>
<dbReference type="InterPro" id="IPR009647">
    <property type="entry name" value="PBP_C"/>
</dbReference>
<keyword evidence="4" id="KW-0121">Carboxypeptidase</keyword>
<dbReference type="GO" id="GO:0030288">
    <property type="term" value="C:outer membrane-bounded periplasmic space"/>
    <property type="evidence" value="ECO:0007669"/>
    <property type="project" value="TreeGrafter"/>
</dbReference>
<evidence type="ECO:0000256" key="9">
    <source>
        <dbReference type="ARBA" id="ARBA00023268"/>
    </source>
</evidence>
<dbReference type="Pfam" id="PF00905">
    <property type="entry name" value="Transpeptidase"/>
    <property type="match status" value="1"/>
</dbReference>
<evidence type="ECO:0000256" key="11">
    <source>
        <dbReference type="ARBA" id="ARBA00049902"/>
    </source>
</evidence>
<evidence type="ECO:0000256" key="1">
    <source>
        <dbReference type="ARBA" id="ARBA00004752"/>
    </source>
</evidence>
<evidence type="ECO:0000256" key="2">
    <source>
        <dbReference type="ARBA" id="ARBA00007090"/>
    </source>
</evidence>
<dbReference type="InterPro" id="IPR050396">
    <property type="entry name" value="Glycosyltr_51/Transpeptidase"/>
</dbReference>
<reference evidence="15 16" key="1">
    <citation type="submission" date="2018-03" db="EMBL/GenBank/DDBJ databases">
        <title>Genomic Encyclopedia of Archaeal and Bacterial Type Strains, Phase II (KMG-II): from individual species to whole genera.</title>
        <authorList>
            <person name="Goeker M."/>
        </authorList>
    </citation>
    <scope>NUCLEOTIDE SEQUENCE [LARGE SCALE GENOMIC DNA]</scope>
    <source>
        <strain evidence="15 16">DSM 100673</strain>
    </source>
</reference>
<accession>A0A2P8FBJ6</accession>
<keyword evidence="16" id="KW-1185">Reference proteome</keyword>
<feature type="domain" description="Penicillin-binding C-terminal" evidence="14">
    <location>
        <begin position="599"/>
        <end position="677"/>
    </location>
</feature>
<comment type="caution">
    <text evidence="15">The sequence shown here is derived from an EMBL/GenBank/DDBJ whole genome shotgun (WGS) entry which is preliminary data.</text>
</comment>
<name>A0A2P8FBJ6_9RHOB</name>
<dbReference type="PANTHER" id="PTHR32282">
    <property type="entry name" value="BINDING PROTEIN TRANSPEPTIDASE, PUTATIVE-RELATED"/>
    <property type="match status" value="1"/>
</dbReference>
<evidence type="ECO:0000256" key="10">
    <source>
        <dbReference type="ARBA" id="ARBA00044770"/>
    </source>
</evidence>
<feature type="domain" description="Glycosyl transferase family 51" evidence="13">
    <location>
        <begin position="67"/>
        <end position="224"/>
    </location>
</feature>
<keyword evidence="6" id="KW-0328">Glycosyltransferase</keyword>
<dbReference type="OrthoDB" id="9766909at2"/>
<dbReference type="GO" id="GO:0008955">
    <property type="term" value="F:peptidoglycan glycosyltransferase activity"/>
    <property type="evidence" value="ECO:0007669"/>
    <property type="project" value="UniProtKB-EC"/>
</dbReference>
<evidence type="ECO:0000256" key="7">
    <source>
        <dbReference type="ARBA" id="ARBA00022679"/>
    </source>
</evidence>
<dbReference type="GO" id="GO:0004180">
    <property type="term" value="F:carboxypeptidase activity"/>
    <property type="evidence" value="ECO:0007669"/>
    <property type="project" value="UniProtKB-KW"/>
</dbReference>
<evidence type="ECO:0000259" key="14">
    <source>
        <dbReference type="Pfam" id="PF06832"/>
    </source>
</evidence>
<dbReference type="EC" id="2.4.99.28" evidence="10"/>
<evidence type="ECO:0000313" key="16">
    <source>
        <dbReference type="Proteomes" id="UP000240418"/>
    </source>
</evidence>
<dbReference type="RefSeq" id="WP_106608728.1">
    <property type="nucleotide sequence ID" value="NZ_PYGJ01000007.1"/>
</dbReference>
<dbReference type="EMBL" id="PYGJ01000007">
    <property type="protein sequence ID" value="PSL19106.1"/>
    <property type="molecule type" value="Genomic_DNA"/>
</dbReference>
<gene>
    <name evidence="15" type="ORF">CLV88_10749</name>
</gene>
<evidence type="ECO:0000259" key="13">
    <source>
        <dbReference type="Pfam" id="PF00912"/>
    </source>
</evidence>
<evidence type="ECO:0000256" key="5">
    <source>
        <dbReference type="ARBA" id="ARBA00022670"/>
    </source>
</evidence>
<keyword evidence="9" id="KW-0511">Multifunctional enzyme</keyword>
<sequence length="680" mass="73700">MRRLWPFLLVALLLIGAGARDVVDRWIVTTELPPLLVDTSVEVRDRNGQLLRAYTVDGGIWRLGARPDQVDLTYLEMLVAYEDKRFFEHSGVDSRAMIRAMWQALISGRVVSGGSTLTMQVARLMEDSGTGRWAGKLRQIRVALALERRLSKAEILSLYLTHAPFGGNLEGIRAASLAWFAKEPTRLTPAQSALLVALPQSPNSRRPDRFPTAATAGRTRVLNRVFSAGVLREEDVVAAQSEPVPNHRQRFPTHAAHLADRALASRPEALDHALTLDRDLQQSIENIAERALLGLGERLSIAMVVADHQTSEILASVGSAGYGQQDHRQGFVDMTQARRSPGSTLKPLVYGLAFDQGLAHPETMIDDAPIRFGTYAPQNFDGGFRGALRVSEALQYSLNIPVVLLTEEVGPANLMAAMRKAGADLKLPGGAPGLAMALGGVGVTLEELVQLYAMIARGGAATELHWRVGEKNILNQSVISRSSAWHLGHILSGITPPPGAPANRLAYKTGTSYGHRDTWAIGFDGRHVAGVWIGRPDGTPVPGAFGAAVAAPVLFDVFERVKPDLDPLGPPPPETILLSNAQLPEPLRKFRGRDAVFQTPSGDMSVAFPPDGARLVRQAGGVFVKVRNGRKPFTVMANGVPLMTGLRRQEIQLPLDELGASTITVIDATGRSDRVRVWIE</sequence>
<dbReference type="InterPro" id="IPR012338">
    <property type="entry name" value="Beta-lactam/transpept-like"/>
</dbReference>
<dbReference type="InterPro" id="IPR011815">
    <property type="entry name" value="PBP_1c"/>
</dbReference>
<dbReference type="Proteomes" id="UP000240418">
    <property type="component" value="Unassembled WGS sequence"/>
</dbReference>
<dbReference type="Gene3D" id="3.40.710.10">
    <property type="entry name" value="DD-peptidase/beta-lactamase superfamily"/>
    <property type="match status" value="1"/>
</dbReference>
<dbReference type="AlphaFoldDB" id="A0A2P8FBJ6"/>
<comment type="similarity">
    <text evidence="2">In the C-terminal section; belongs to the transpeptidase family.</text>
</comment>
<evidence type="ECO:0000256" key="8">
    <source>
        <dbReference type="ARBA" id="ARBA00022801"/>
    </source>
</evidence>
<proteinExistence type="inferred from homology"/>
<keyword evidence="7" id="KW-0808">Transferase</keyword>
<dbReference type="InterPro" id="IPR023346">
    <property type="entry name" value="Lysozyme-like_dom_sf"/>
</dbReference>
<keyword evidence="5" id="KW-0645">Protease</keyword>